<dbReference type="Proteomes" id="UP000008206">
    <property type="component" value="Chromosome"/>
</dbReference>
<proteinExistence type="predicted"/>
<dbReference type="AlphaFoldDB" id="E0UAP2"/>
<keyword evidence="2" id="KW-1185">Reference proteome</keyword>
<name>E0UAP2_GLOV7</name>
<protein>
    <recommendedName>
        <fullName evidence="3">Lipoprotein</fullName>
    </recommendedName>
</protein>
<dbReference type="STRING" id="497965.Cyan7822_1910"/>
<accession>E0UAP2</accession>
<gene>
    <name evidence="1" type="ordered locus">Cyan7822_1910</name>
</gene>
<evidence type="ECO:0008006" key="3">
    <source>
        <dbReference type="Google" id="ProtNLM"/>
    </source>
</evidence>
<reference evidence="2" key="1">
    <citation type="journal article" date="2011" name="MBio">
        <title>Novel metabolic attributes of the genus Cyanothece, comprising a group of unicellular nitrogen-fixing Cyanobacteria.</title>
        <authorList>
            <person name="Bandyopadhyay A."/>
            <person name="Elvitigala T."/>
            <person name="Welsh E."/>
            <person name="Stockel J."/>
            <person name="Liberton M."/>
            <person name="Min H."/>
            <person name="Sherman L.A."/>
            <person name="Pakrasi H.B."/>
        </authorList>
    </citation>
    <scope>NUCLEOTIDE SEQUENCE [LARGE SCALE GENOMIC DNA]</scope>
    <source>
        <strain evidence="2">PCC 7822</strain>
    </source>
</reference>
<dbReference type="eggNOG" id="ENOG5032S1I">
    <property type="taxonomic scope" value="Bacteria"/>
</dbReference>
<dbReference type="EMBL" id="CP002198">
    <property type="protein sequence ID" value="ADN13894.1"/>
    <property type="molecule type" value="Genomic_DNA"/>
</dbReference>
<sequence length="153" mass="17512">MLIKRGICQKIGQTKKIIALVILLNYLISGCAESKSFQCQKIFKMADEITKETKTLTKSGQEIDMKTWLAAADEIEQAAQNIEKMEISDPTLQEYKVGFAQIYRDYAEATREIVKVWETKDRIAAKAAQEKVRRASKRERELGEKINTYCKGE</sequence>
<organism evidence="1 2">
    <name type="scientific">Gloeothece verrucosa (strain PCC 7822)</name>
    <name type="common">Cyanothece sp. (strain PCC 7822)</name>
    <dbReference type="NCBI Taxonomy" id="497965"/>
    <lineage>
        <taxon>Bacteria</taxon>
        <taxon>Bacillati</taxon>
        <taxon>Cyanobacteriota</taxon>
        <taxon>Cyanophyceae</taxon>
        <taxon>Oscillatoriophycideae</taxon>
        <taxon>Chroococcales</taxon>
        <taxon>Aphanothecaceae</taxon>
        <taxon>Gloeothece</taxon>
        <taxon>Gloeothece verrucosa</taxon>
    </lineage>
</organism>
<evidence type="ECO:0000313" key="1">
    <source>
        <dbReference type="EMBL" id="ADN13894.1"/>
    </source>
</evidence>
<dbReference type="HOGENOM" id="CLU_140872_1_0_3"/>
<dbReference type="RefSeq" id="WP_013322000.1">
    <property type="nucleotide sequence ID" value="NC_014501.1"/>
</dbReference>
<dbReference type="OrthoDB" id="455956at2"/>
<dbReference type="KEGG" id="cyj:Cyan7822_1910"/>
<dbReference type="PROSITE" id="PS51257">
    <property type="entry name" value="PROKAR_LIPOPROTEIN"/>
    <property type="match status" value="1"/>
</dbReference>
<evidence type="ECO:0000313" key="2">
    <source>
        <dbReference type="Proteomes" id="UP000008206"/>
    </source>
</evidence>